<dbReference type="Proteomes" id="UP000249056">
    <property type="component" value="Unassembled WGS sequence"/>
</dbReference>
<evidence type="ECO:0000313" key="1">
    <source>
        <dbReference type="EMBL" id="RAL58893.1"/>
    </source>
</evidence>
<proteinExistence type="predicted"/>
<evidence type="ECO:0000313" key="2">
    <source>
        <dbReference type="Proteomes" id="UP000249056"/>
    </source>
</evidence>
<comment type="caution">
    <text evidence="1">The sequence shown here is derived from an EMBL/GenBank/DDBJ whole genome shotgun (WGS) entry which is preliminary data.</text>
</comment>
<reference evidence="1 2" key="1">
    <citation type="submission" date="2018-06" db="EMBL/GenBank/DDBJ databases">
        <title>Genome Sequence of the Brown Rot Fungal Pathogen Monilinia fructigena.</title>
        <authorList>
            <person name="Landi L."/>
            <person name="De Miccolis Angelini R.M."/>
            <person name="Pollastro S."/>
            <person name="Abate D."/>
            <person name="Faretra F."/>
            <person name="Romanazzi G."/>
        </authorList>
    </citation>
    <scope>NUCLEOTIDE SEQUENCE [LARGE SCALE GENOMIC DNA]</scope>
    <source>
        <strain evidence="1 2">Mfrg269</strain>
    </source>
</reference>
<dbReference type="OrthoDB" id="10437533at2759"/>
<dbReference type="AlphaFoldDB" id="A0A395IHS0"/>
<sequence>MCCNPQLEVKTHPISYINLIHDGIRNFNNLCNTVASNISAPLPLARHSHRHAFFSLSRSPFCLFPPRSICPPQLHTIETTITTILTARDEPITTIYTPATTLKPLDPRGNYLESELAEIQSKIIKTCSPVTTSSGWRVYDCDNAVISSLEANIKQFYDTTTGTKTKFSTVTVVPIKATRARGRNVSILGNALSTLEGPSSLVNLGSVLPSSTPTPGHTSPDITLSIPQAVTQVVAATATALQYRTPLASGNSVRDGSQE</sequence>
<keyword evidence="2" id="KW-1185">Reference proteome</keyword>
<dbReference type="EMBL" id="QKRW01000065">
    <property type="protein sequence ID" value="RAL58893.1"/>
    <property type="molecule type" value="Genomic_DNA"/>
</dbReference>
<organism evidence="1 2">
    <name type="scientific">Monilinia fructigena</name>
    <dbReference type="NCBI Taxonomy" id="38457"/>
    <lineage>
        <taxon>Eukaryota</taxon>
        <taxon>Fungi</taxon>
        <taxon>Dikarya</taxon>
        <taxon>Ascomycota</taxon>
        <taxon>Pezizomycotina</taxon>
        <taxon>Leotiomycetes</taxon>
        <taxon>Helotiales</taxon>
        <taxon>Sclerotiniaceae</taxon>
        <taxon>Monilinia</taxon>
    </lineage>
</organism>
<protein>
    <submittedName>
        <fullName evidence="1">Uncharacterized protein</fullName>
    </submittedName>
</protein>
<name>A0A395IHS0_9HELO</name>
<accession>A0A395IHS0</accession>
<gene>
    <name evidence="1" type="ORF">DID88_009313</name>
</gene>